<dbReference type="PANTHER" id="PTHR30461">
    <property type="entry name" value="DNA-INVERTASE FROM LAMBDOID PROPHAGE"/>
    <property type="match status" value="1"/>
</dbReference>
<dbReference type="PANTHER" id="PTHR30461:SF2">
    <property type="entry name" value="SERINE RECOMBINASE PINE-RELATED"/>
    <property type="match status" value="1"/>
</dbReference>
<evidence type="ECO:0000259" key="4">
    <source>
        <dbReference type="PROSITE" id="PS51736"/>
    </source>
</evidence>
<feature type="domain" description="Resolvase/invertase-type recombinase catalytic" evidence="4">
    <location>
        <begin position="5"/>
        <end position="166"/>
    </location>
</feature>
<feature type="coiled-coil region" evidence="3">
    <location>
        <begin position="378"/>
        <end position="439"/>
    </location>
</feature>
<accession>A0AAJ5VSR5</accession>
<evidence type="ECO:0000313" key="6">
    <source>
        <dbReference type="EMBL" id="WEK04138.1"/>
    </source>
</evidence>
<dbReference type="InterPro" id="IPR006119">
    <property type="entry name" value="Resolv_N"/>
</dbReference>
<keyword evidence="1" id="KW-0238">DNA-binding</keyword>
<evidence type="ECO:0000256" key="3">
    <source>
        <dbReference type="SAM" id="Coils"/>
    </source>
</evidence>
<reference evidence="6" key="1">
    <citation type="submission" date="2023-03" db="EMBL/GenBank/DDBJ databases">
        <title>Andean soil-derived lignocellulolytic bacterial consortium as a source of novel taxa and putative plastic-active enzymes.</title>
        <authorList>
            <person name="Diaz-Garcia L."/>
            <person name="Chuvochina M."/>
            <person name="Feuerriegel G."/>
            <person name="Bunk B."/>
            <person name="Sproer C."/>
            <person name="Streit W.R."/>
            <person name="Rodriguez L.M."/>
            <person name="Overmann J."/>
            <person name="Jimenez D.J."/>
        </authorList>
    </citation>
    <scope>NUCLEOTIDE SEQUENCE</scope>
    <source>
        <strain evidence="6">MAG 4196</strain>
    </source>
</reference>
<dbReference type="InterPro" id="IPR050639">
    <property type="entry name" value="SSR_resolvase"/>
</dbReference>
<dbReference type="Pfam" id="PF13408">
    <property type="entry name" value="Zn_ribbon_recom"/>
    <property type="match status" value="1"/>
</dbReference>
<organism evidence="6 7">
    <name type="scientific">Candidatus Devosia phytovorans</name>
    <dbReference type="NCBI Taxonomy" id="3121372"/>
    <lineage>
        <taxon>Bacteria</taxon>
        <taxon>Pseudomonadati</taxon>
        <taxon>Pseudomonadota</taxon>
        <taxon>Alphaproteobacteria</taxon>
        <taxon>Hyphomicrobiales</taxon>
        <taxon>Devosiaceae</taxon>
        <taxon>Devosia</taxon>
    </lineage>
</organism>
<dbReference type="Proteomes" id="UP001217476">
    <property type="component" value="Chromosome"/>
</dbReference>
<name>A0AAJ5VSR5_9HYPH</name>
<dbReference type="PROSITE" id="PS51737">
    <property type="entry name" value="RECOMBINASE_DNA_BIND"/>
    <property type="match status" value="1"/>
</dbReference>
<dbReference type="Gene3D" id="3.90.1750.20">
    <property type="entry name" value="Putative Large Serine Recombinase, Chain B, Domain 2"/>
    <property type="match status" value="1"/>
</dbReference>
<protein>
    <submittedName>
        <fullName evidence="6">Recombinase family protein</fullName>
    </submittedName>
</protein>
<dbReference type="Pfam" id="PF07508">
    <property type="entry name" value="Recombinase"/>
    <property type="match status" value="1"/>
</dbReference>
<dbReference type="GO" id="GO:0000150">
    <property type="term" value="F:DNA strand exchange activity"/>
    <property type="evidence" value="ECO:0007669"/>
    <property type="project" value="InterPro"/>
</dbReference>
<dbReference type="InterPro" id="IPR011109">
    <property type="entry name" value="DNA_bind_recombinase_dom"/>
</dbReference>
<proteinExistence type="predicted"/>
<dbReference type="SMART" id="SM00857">
    <property type="entry name" value="Resolvase"/>
    <property type="match status" value="1"/>
</dbReference>
<evidence type="ECO:0000256" key="2">
    <source>
        <dbReference type="ARBA" id="ARBA00023172"/>
    </source>
</evidence>
<dbReference type="PROSITE" id="PS51736">
    <property type="entry name" value="RECOMBINASES_3"/>
    <property type="match status" value="1"/>
</dbReference>
<dbReference type="GO" id="GO:0003677">
    <property type="term" value="F:DNA binding"/>
    <property type="evidence" value="ECO:0007669"/>
    <property type="project" value="UniProtKB-KW"/>
</dbReference>
<gene>
    <name evidence="6" type="ORF">P0Y65_18445</name>
</gene>
<dbReference type="InterPro" id="IPR038109">
    <property type="entry name" value="DNA_bind_recomb_sf"/>
</dbReference>
<keyword evidence="3" id="KW-0175">Coiled coil</keyword>
<sequence length="519" mass="57547">MSQPKAYSYLRFSTPEQSRGDSSRRQIDAADAYALRHGLELDVSLRFEDRGVSGFTGANVRQGALGQFLRAVDDGLVEAGSFLLVENLDRMSRASPWDAMPIFQQIINAGVTIVTLQDGRVWSRAEMQDNPFRIFESLMVMIRANEESATKSRRLGQAWQEKRRQAEQASTPMTSVAPAWLELDRQQGRYAVLEDRAEIVRRIFTMTLDGAGQHQIADTLNREAVPTFGRAKFWHRSYVKKILENPAVIGTFTPHLLDRSGAAKRRIPQAPIHGYFPAVVQEGVFQDVQAQRLGGQHLARQGGKHPIASIFAGLAECPLCGGTMTRVWKGRKGGKARLVCSRAKTGAGCEYHGVHVEQAEQALVENASWLVAHAPGGNDDLDDDVQRHRASLEALEDHIANVLRAIAGGASGPAINAQLQELENAKEDLVSRLSDLEAQQSAETGRLVQRRLSDLYDALTLRPFPEWEPEDRRLANACMRQVLKSVVVEYRTGFLELQWKHGGSSSVLFAFPKDNTTSA</sequence>
<dbReference type="CDD" id="cd00338">
    <property type="entry name" value="Ser_Recombinase"/>
    <property type="match status" value="1"/>
</dbReference>
<dbReference type="AlphaFoldDB" id="A0AAJ5VSR5"/>
<feature type="domain" description="Recombinase" evidence="5">
    <location>
        <begin position="178"/>
        <end position="299"/>
    </location>
</feature>
<dbReference type="EMBL" id="CP119312">
    <property type="protein sequence ID" value="WEK04138.1"/>
    <property type="molecule type" value="Genomic_DNA"/>
</dbReference>
<dbReference type="Pfam" id="PF00239">
    <property type="entry name" value="Resolvase"/>
    <property type="match status" value="1"/>
</dbReference>
<evidence type="ECO:0000259" key="5">
    <source>
        <dbReference type="PROSITE" id="PS51737"/>
    </source>
</evidence>
<dbReference type="InterPro" id="IPR025827">
    <property type="entry name" value="Zn_ribbon_recom_dom"/>
</dbReference>
<evidence type="ECO:0000313" key="7">
    <source>
        <dbReference type="Proteomes" id="UP001217476"/>
    </source>
</evidence>
<dbReference type="SUPFAM" id="SSF53041">
    <property type="entry name" value="Resolvase-like"/>
    <property type="match status" value="1"/>
</dbReference>
<dbReference type="InterPro" id="IPR036162">
    <property type="entry name" value="Resolvase-like_N_sf"/>
</dbReference>
<dbReference type="Gene3D" id="3.40.50.1390">
    <property type="entry name" value="Resolvase, N-terminal catalytic domain"/>
    <property type="match status" value="1"/>
</dbReference>
<evidence type="ECO:0000256" key="1">
    <source>
        <dbReference type="ARBA" id="ARBA00023125"/>
    </source>
</evidence>
<keyword evidence="2" id="KW-0233">DNA recombination</keyword>